<feature type="signal peptide" evidence="7">
    <location>
        <begin position="1"/>
        <end position="21"/>
    </location>
</feature>
<dbReference type="Proteomes" id="UP000479691">
    <property type="component" value="Unassembled WGS sequence"/>
</dbReference>
<dbReference type="AlphaFoldDB" id="A0A7C8KCY5"/>
<feature type="non-terminal residue" evidence="9">
    <location>
        <position position="1"/>
    </location>
</feature>
<dbReference type="EMBL" id="JAABOE010000210">
    <property type="protein sequence ID" value="KAF3158547.1"/>
    <property type="molecule type" value="Genomic_DNA"/>
</dbReference>
<proteinExistence type="predicted"/>
<feature type="transmembrane region" description="Helical" evidence="6">
    <location>
        <begin position="37"/>
        <end position="60"/>
    </location>
</feature>
<evidence type="ECO:0000259" key="8">
    <source>
        <dbReference type="Pfam" id="PF13396"/>
    </source>
</evidence>
<accession>A0A7C8KCY5</accession>
<evidence type="ECO:0000256" key="5">
    <source>
        <dbReference type="ARBA" id="ARBA00023136"/>
    </source>
</evidence>
<evidence type="ECO:0000256" key="6">
    <source>
        <dbReference type="SAM" id="Phobius"/>
    </source>
</evidence>
<evidence type="ECO:0000256" key="4">
    <source>
        <dbReference type="ARBA" id="ARBA00022989"/>
    </source>
</evidence>
<evidence type="ECO:0000256" key="3">
    <source>
        <dbReference type="ARBA" id="ARBA00022692"/>
    </source>
</evidence>
<evidence type="ECO:0000313" key="10">
    <source>
        <dbReference type="Proteomes" id="UP000479691"/>
    </source>
</evidence>
<sequence length="105" mass="11786">QKRGTMLFFILTALLSSLALAAPVSDEIITIQENAWGYGAGGGIVGLIIFILDVLVFIELFKSSRPASHKILWGLFVFFFPILGLIIYYLFSNRQNYTHNYEALP</sequence>
<evidence type="ECO:0000256" key="1">
    <source>
        <dbReference type="ARBA" id="ARBA00004651"/>
    </source>
</evidence>
<keyword evidence="3 6" id="KW-0812">Transmembrane</keyword>
<gene>
    <name evidence="9" type="ORF">TWF788_004705</name>
</gene>
<reference evidence="9 10" key="1">
    <citation type="submission" date="2019-06" db="EMBL/GenBank/DDBJ databases">
        <authorList>
            <person name="Palmer J.M."/>
        </authorList>
    </citation>
    <scope>NUCLEOTIDE SEQUENCE [LARGE SCALE GENOMIC DNA]</scope>
    <source>
        <strain evidence="9 10">TWF788</strain>
    </source>
</reference>
<organism evidence="9 10">
    <name type="scientific">Orbilia oligospora</name>
    <name type="common">Nematode-trapping fungus</name>
    <name type="synonym">Arthrobotrys oligospora</name>
    <dbReference type="NCBI Taxonomy" id="2813651"/>
    <lineage>
        <taxon>Eukaryota</taxon>
        <taxon>Fungi</taxon>
        <taxon>Dikarya</taxon>
        <taxon>Ascomycota</taxon>
        <taxon>Pezizomycotina</taxon>
        <taxon>Orbiliomycetes</taxon>
        <taxon>Orbiliales</taxon>
        <taxon>Orbiliaceae</taxon>
        <taxon>Orbilia</taxon>
    </lineage>
</organism>
<evidence type="ECO:0000313" key="9">
    <source>
        <dbReference type="EMBL" id="KAF3158547.1"/>
    </source>
</evidence>
<protein>
    <recommendedName>
        <fullName evidence="8">Cardiolipin synthase N-terminal domain-containing protein</fullName>
    </recommendedName>
</protein>
<keyword evidence="7" id="KW-0732">Signal</keyword>
<keyword evidence="4 6" id="KW-1133">Transmembrane helix</keyword>
<comment type="subcellular location">
    <subcellularLocation>
        <location evidence="1">Cell membrane</location>
        <topology evidence="1">Multi-pass membrane protein</topology>
    </subcellularLocation>
</comment>
<evidence type="ECO:0000256" key="2">
    <source>
        <dbReference type="ARBA" id="ARBA00022475"/>
    </source>
</evidence>
<keyword evidence="5 6" id="KW-0472">Membrane</keyword>
<comment type="caution">
    <text evidence="9">The sequence shown here is derived from an EMBL/GenBank/DDBJ whole genome shotgun (WGS) entry which is preliminary data.</text>
</comment>
<dbReference type="Pfam" id="PF13396">
    <property type="entry name" value="PLDc_N"/>
    <property type="match status" value="1"/>
</dbReference>
<dbReference type="InterPro" id="IPR027379">
    <property type="entry name" value="CLS_N"/>
</dbReference>
<feature type="transmembrane region" description="Helical" evidence="6">
    <location>
        <begin position="72"/>
        <end position="91"/>
    </location>
</feature>
<feature type="domain" description="Cardiolipin synthase N-terminal" evidence="8">
    <location>
        <begin position="51"/>
        <end position="92"/>
    </location>
</feature>
<name>A0A7C8KCY5_ORBOL</name>
<feature type="chain" id="PRO_5028990361" description="Cardiolipin synthase N-terminal domain-containing protein" evidence="7">
    <location>
        <begin position="22"/>
        <end position="105"/>
    </location>
</feature>
<dbReference type="GO" id="GO:0005886">
    <property type="term" value="C:plasma membrane"/>
    <property type="evidence" value="ECO:0007669"/>
    <property type="project" value="UniProtKB-SubCell"/>
</dbReference>
<keyword evidence="2" id="KW-1003">Cell membrane</keyword>
<evidence type="ECO:0000256" key="7">
    <source>
        <dbReference type="SAM" id="SignalP"/>
    </source>
</evidence>